<dbReference type="EMBL" id="JBHSON010000100">
    <property type="protein sequence ID" value="MFC5752967.1"/>
    <property type="molecule type" value="Genomic_DNA"/>
</dbReference>
<comment type="caution">
    <text evidence="3">The sequence shown here is derived from an EMBL/GenBank/DDBJ whole genome shotgun (WGS) entry which is preliminary data.</text>
</comment>
<keyword evidence="4" id="KW-1185">Reference proteome</keyword>
<feature type="domain" description="Phosphoribosyltransferase" evidence="2">
    <location>
        <begin position="61"/>
        <end position="152"/>
    </location>
</feature>
<dbReference type="InterPro" id="IPR029057">
    <property type="entry name" value="PRTase-like"/>
</dbReference>
<evidence type="ECO:0000313" key="4">
    <source>
        <dbReference type="Proteomes" id="UP001596074"/>
    </source>
</evidence>
<reference evidence="4" key="1">
    <citation type="journal article" date="2019" name="Int. J. Syst. Evol. Microbiol.">
        <title>The Global Catalogue of Microorganisms (GCM) 10K type strain sequencing project: providing services to taxonomists for standard genome sequencing and annotation.</title>
        <authorList>
            <consortium name="The Broad Institute Genomics Platform"/>
            <consortium name="The Broad Institute Genome Sequencing Center for Infectious Disease"/>
            <person name="Wu L."/>
            <person name="Ma J."/>
        </authorList>
    </citation>
    <scope>NUCLEOTIDE SEQUENCE [LARGE SCALE GENOMIC DNA]</scope>
    <source>
        <strain evidence="4">KCTC 42087</strain>
    </source>
</reference>
<evidence type="ECO:0000256" key="1">
    <source>
        <dbReference type="ARBA" id="ARBA00008007"/>
    </source>
</evidence>
<organism evidence="3 4">
    <name type="scientific">Actinomadura rugatobispora</name>
    <dbReference type="NCBI Taxonomy" id="1994"/>
    <lineage>
        <taxon>Bacteria</taxon>
        <taxon>Bacillati</taxon>
        <taxon>Actinomycetota</taxon>
        <taxon>Actinomycetes</taxon>
        <taxon>Streptosporangiales</taxon>
        <taxon>Thermomonosporaceae</taxon>
        <taxon>Actinomadura</taxon>
    </lineage>
</organism>
<accession>A0ABW1AEP4</accession>
<dbReference type="InterPro" id="IPR051910">
    <property type="entry name" value="ComF/GntX_DNA_util-trans"/>
</dbReference>
<dbReference type="PANTHER" id="PTHR47505:SF1">
    <property type="entry name" value="DNA UTILIZATION PROTEIN YHGH"/>
    <property type="match status" value="1"/>
</dbReference>
<name>A0ABW1AEP4_9ACTN</name>
<gene>
    <name evidence="3" type="ORF">ACFPZN_45760</name>
</gene>
<dbReference type="CDD" id="cd06223">
    <property type="entry name" value="PRTases_typeI"/>
    <property type="match status" value="1"/>
</dbReference>
<dbReference type="Gene3D" id="3.40.50.2020">
    <property type="match status" value="1"/>
</dbReference>
<dbReference type="InterPro" id="IPR000836">
    <property type="entry name" value="PRTase_dom"/>
</dbReference>
<sequence>MAHKERARTSLAVPLGRALARSVRSAVSLSEPLVVVPVPSSRRSVRLRGHDPTRRMAEVAVRELQNAGAPVTLLQALRHRRKVADQASLPASRRASNLAGALEPLPGLPLAGRAVVLADDVITTGSTLVEAARALRTSGAQVLAAAAVAATPRHHPT</sequence>
<dbReference type="Proteomes" id="UP001596074">
    <property type="component" value="Unassembled WGS sequence"/>
</dbReference>
<comment type="similarity">
    <text evidence="1">Belongs to the ComF/GntX family.</text>
</comment>
<dbReference type="Pfam" id="PF00156">
    <property type="entry name" value="Pribosyltran"/>
    <property type="match status" value="1"/>
</dbReference>
<dbReference type="RefSeq" id="WP_378289501.1">
    <property type="nucleotide sequence ID" value="NZ_JBHSON010000100.1"/>
</dbReference>
<evidence type="ECO:0000313" key="3">
    <source>
        <dbReference type="EMBL" id="MFC5752967.1"/>
    </source>
</evidence>
<protein>
    <submittedName>
        <fullName evidence="3">ComF family protein</fullName>
    </submittedName>
</protein>
<evidence type="ECO:0000259" key="2">
    <source>
        <dbReference type="Pfam" id="PF00156"/>
    </source>
</evidence>
<dbReference type="SUPFAM" id="SSF53271">
    <property type="entry name" value="PRTase-like"/>
    <property type="match status" value="1"/>
</dbReference>
<proteinExistence type="inferred from homology"/>
<dbReference type="PANTHER" id="PTHR47505">
    <property type="entry name" value="DNA UTILIZATION PROTEIN YHGH"/>
    <property type="match status" value="1"/>
</dbReference>